<dbReference type="PROSITE" id="PS50977">
    <property type="entry name" value="HTH_TETR_2"/>
    <property type="match status" value="1"/>
</dbReference>
<dbReference type="RefSeq" id="WP_317832396.1">
    <property type="nucleotide sequence ID" value="NZ_CP136920.1"/>
</dbReference>
<keyword evidence="7" id="KW-1185">Reference proteome</keyword>
<organism evidence="6 7">
    <name type="scientific">Rubellicoccus peritrichatus</name>
    <dbReference type="NCBI Taxonomy" id="3080537"/>
    <lineage>
        <taxon>Bacteria</taxon>
        <taxon>Pseudomonadati</taxon>
        <taxon>Verrucomicrobiota</taxon>
        <taxon>Opitutia</taxon>
        <taxon>Puniceicoccales</taxon>
        <taxon>Cerasicoccaceae</taxon>
        <taxon>Rubellicoccus</taxon>
    </lineage>
</organism>
<keyword evidence="3" id="KW-0804">Transcription</keyword>
<keyword evidence="1" id="KW-0805">Transcription regulation</keyword>
<evidence type="ECO:0000313" key="6">
    <source>
        <dbReference type="EMBL" id="WOO40243.1"/>
    </source>
</evidence>
<evidence type="ECO:0000259" key="5">
    <source>
        <dbReference type="PROSITE" id="PS50977"/>
    </source>
</evidence>
<keyword evidence="2 4" id="KW-0238">DNA-binding</keyword>
<dbReference type="AlphaFoldDB" id="A0AAQ3LB44"/>
<dbReference type="InterPro" id="IPR023772">
    <property type="entry name" value="DNA-bd_HTH_TetR-type_CS"/>
</dbReference>
<proteinExistence type="predicted"/>
<gene>
    <name evidence="6" type="ORF">RZN69_16610</name>
</gene>
<dbReference type="Pfam" id="PF16925">
    <property type="entry name" value="TetR_C_13"/>
    <property type="match status" value="1"/>
</dbReference>
<evidence type="ECO:0000256" key="2">
    <source>
        <dbReference type="ARBA" id="ARBA00023125"/>
    </source>
</evidence>
<dbReference type="SUPFAM" id="SSF48498">
    <property type="entry name" value="Tetracyclin repressor-like, C-terminal domain"/>
    <property type="match status" value="1"/>
</dbReference>
<dbReference type="Pfam" id="PF00440">
    <property type="entry name" value="TetR_N"/>
    <property type="match status" value="1"/>
</dbReference>
<dbReference type="Gene3D" id="1.10.10.60">
    <property type="entry name" value="Homeodomain-like"/>
    <property type="match status" value="1"/>
</dbReference>
<dbReference type="EMBL" id="CP136920">
    <property type="protein sequence ID" value="WOO40243.1"/>
    <property type="molecule type" value="Genomic_DNA"/>
</dbReference>
<dbReference type="InterPro" id="IPR036271">
    <property type="entry name" value="Tet_transcr_reg_TetR-rel_C_sf"/>
</dbReference>
<dbReference type="PANTHER" id="PTHR47506">
    <property type="entry name" value="TRANSCRIPTIONAL REGULATORY PROTEIN"/>
    <property type="match status" value="1"/>
</dbReference>
<accession>A0AAQ3LB44</accession>
<reference evidence="6 7" key="1">
    <citation type="submission" date="2023-10" db="EMBL/GenBank/DDBJ databases">
        <title>Rubellicoccus peritrichatus gen. nov., sp. nov., isolated from an algae of coral reef tank.</title>
        <authorList>
            <person name="Luo J."/>
        </authorList>
    </citation>
    <scope>NUCLEOTIDE SEQUENCE [LARGE SCALE GENOMIC DNA]</scope>
    <source>
        <strain evidence="6 7">CR14</strain>
    </source>
</reference>
<evidence type="ECO:0000256" key="3">
    <source>
        <dbReference type="ARBA" id="ARBA00023163"/>
    </source>
</evidence>
<dbReference type="GO" id="GO:0003677">
    <property type="term" value="F:DNA binding"/>
    <property type="evidence" value="ECO:0007669"/>
    <property type="project" value="UniProtKB-UniRule"/>
</dbReference>
<evidence type="ECO:0000313" key="7">
    <source>
        <dbReference type="Proteomes" id="UP001304300"/>
    </source>
</evidence>
<evidence type="ECO:0000256" key="1">
    <source>
        <dbReference type="ARBA" id="ARBA00023015"/>
    </source>
</evidence>
<dbReference type="Proteomes" id="UP001304300">
    <property type="component" value="Chromosome"/>
</dbReference>
<dbReference type="PANTHER" id="PTHR47506:SF1">
    <property type="entry name" value="HTH-TYPE TRANSCRIPTIONAL REGULATOR YJDC"/>
    <property type="match status" value="1"/>
</dbReference>
<dbReference type="KEGG" id="puo:RZN69_16610"/>
<protein>
    <submittedName>
        <fullName evidence="6">TetR/AcrR family transcriptional regulator</fullName>
    </submittedName>
</protein>
<dbReference type="SUPFAM" id="SSF46689">
    <property type="entry name" value="Homeodomain-like"/>
    <property type="match status" value="1"/>
</dbReference>
<dbReference type="InterPro" id="IPR009057">
    <property type="entry name" value="Homeodomain-like_sf"/>
</dbReference>
<dbReference type="Gene3D" id="1.10.357.10">
    <property type="entry name" value="Tetracycline Repressor, domain 2"/>
    <property type="match status" value="1"/>
</dbReference>
<sequence>MPWEKSFNVEKAVDNAMLLFWKKGYNDSSMAELLKVTGLTKGSFYNAFGSKRDLFIKTFTKYDQESRVALHQLTAMDSPKEAIRAFFDWLVEATASDQEKKGCFTVNMLICIKSFDEEIQGLVRGSQQSVETFFKQMIELGQIRGEISKELHAEKTAKLLVGAMVSVRVLGRGTFDSDGLRMLADQAVSIIE</sequence>
<dbReference type="InterPro" id="IPR001647">
    <property type="entry name" value="HTH_TetR"/>
</dbReference>
<dbReference type="InterPro" id="IPR011075">
    <property type="entry name" value="TetR_C"/>
</dbReference>
<feature type="domain" description="HTH tetR-type" evidence="5">
    <location>
        <begin position="6"/>
        <end position="66"/>
    </location>
</feature>
<dbReference type="PROSITE" id="PS01081">
    <property type="entry name" value="HTH_TETR_1"/>
    <property type="match status" value="1"/>
</dbReference>
<name>A0AAQ3LB44_9BACT</name>
<feature type="DNA-binding region" description="H-T-H motif" evidence="4">
    <location>
        <begin position="29"/>
        <end position="48"/>
    </location>
</feature>
<evidence type="ECO:0000256" key="4">
    <source>
        <dbReference type="PROSITE-ProRule" id="PRU00335"/>
    </source>
</evidence>